<feature type="transmembrane region" description="Helical" evidence="16">
    <location>
        <begin position="302"/>
        <end position="322"/>
    </location>
</feature>
<dbReference type="InterPro" id="IPR018490">
    <property type="entry name" value="cNMP-bd_dom_sf"/>
</dbReference>
<reference evidence="18 19" key="1">
    <citation type="submission" date="2019-04" db="EMBL/GenBank/DDBJ databases">
        <title>Annotation for the trematode Fasciola gigantica.</title>
        <authorList>
            <person name="Choi Y.-J."/>
        </authorList>
    </citation>
    <scope>NUCLEOTIDE SEQUENCE [LARGE SCALE GENOMIC DNA]</scope>
    <source>
        <strain evidence="18">Uganda_cow_1</strain>
    </source>
</reference>
<feature type="compositionally biased region" description="Acidic residues" evidence="15">
    <location>
        <begin position="221"/>
        <end position="234"/>
    </location>
</feature>
<evidence type="ECO:0000256" key="14">
    <source>
        <dbReference type="ARBA" id="ARBA00034430"/>
    </source>
</evidence>
<evidence type="ECO:0000313" key="18">
    <source>
        <dbReference type="EMBL" id="TPP59703.1"/>
    </source>
</evidence>
<dbReference type="GO" id="GO:0005242">
    <property type="term" value="F:inward rectifier potassium channel activity"/>
    <property type="evidence" value="ECO:0007669"/>
    <property type="project" value="UniProtKB-ARBA"/>
</dbReference>
<dbReference type="FunFam" id="1.10.1200.260:FF:000002">
    <property type="entry name" value="Potassium voltage-gated channel subfamily H member 8"/>
    <property type="match status" value="1"/>
</dbReference>
<comment type="caution">
    <text evidence="18">The sequence shown here is derived from an EMBL/GenBank/DDBJ whole genome shotgun (WGS) entry which is preliminary data.</text>
</comment>
<dbReference type="PANTHER" id="PTHR10217:SF637">
    <property type="entry name" value="EAG-LIKE K[+] CHANNEL, ISOFORM A"/>
    <property type="match status" value="1"/>
</dbReference>
<gene>
    <name evidence="18" type="ORF">FGIG_06757</name>
</gene>
<keyword evidence="7" id="KW-0851">Voltage-gated channel</keyword>
<comment type="subcellular location">
    <subcellularLocation>
        <location evidence="1">Cell membrane</location>
        <topology evidence="1">Multi-pass membrane protein</topology>
    </subcellularLocation>
</comment>
<keyword evidence="8" id="KW-0630">Potassium</keyword>
<keyword evidence="4" id="KW-0633">Potassium transport</keyword>
<protein>
    <submittedName>
        <fullName evidence="18">Potassium voltage-gated channel subfamily H member 8</fullName>
    </submittedName>
</protein>
<dbReference type="InterPro" id="IPR050818">
    <property type="entry name" value="KCNH_animal-type"/>
</dbReference>
<keyword evidence="13" id="KW-0407">Ion channel</keyword>
<dbReference type="SMART" id="SM00100">
    <property type="entry name" value="cNMP"/>
    <property type="match status" value="1"/>
</dbReference>
<dbReference type="PANTHER" id="PTHR10217">
    <property type="entry name" value="VOLTAGE AND LIGAND GATED POTASSIUM CHANNEL"/>
    <property type="match status" value="1"/>
</dbReference>
<evidence type="ECO:0000256" key="3">
    <source>
        <dbReference type="ARBA" id="ARBA00022475"/>
    </source>
</evidence>
<evidence type="ECO:0000256" key="12">
    <source>
        <dbReference type="ARBA" id="ARBA00023180"/>
    </source>
</evidence>
<organism evidence="18 19">
    <name type="scientific">Fasciola gigantica</name>
    <name type="common">Giant liver fluke</name>
    <dbReference type="NCBI Taxonomy" id="46835"/>
    <lineage>
        <taxon>Eukaryota</taxon>
        <taxon>Metazoa</taxon>
        <taxon>Spiralia</taxon>
        <taxon>Lophotrochozoa</taxon>
        <taxon>Platyhelminthes</taxon>
        <taxon>Trematoda</taxon>
        <taxon>Digenea</taxon>
        <taxon>Plagiorchiida</taxon>
        <taxon>Echinostomata</taxon>
        <taxon>Echinostomatoidea</taxon>
        <taxon>Fasciolidae</taxon>
        <taxon>Fasciola</taxon>
    </lineage>
</organism>
<dbReference type="FunFam" id="2.60.120.10:FF:000061">
    <property type="entry name" value="Potassium voltage-gated channel subfamily H member 3"/>
    <property type="match status" value="1"/>
</dbReference>
<name>A0A504YEY7_FASGI</name>
<feature type="region of interest" description="Disordered" evidence="15">
    <location>
        <begin position="923"/>
        <end position="982"/>
    </location>
</feature>
<dbReference type="InterPro" id="IPR014710">
    <property type="entry name" value="RmlC-like_jellyroll"/>
</dbReference>
<evidence type="ECO:0000259" key="17">
    <source>
        <dbReference type="PROSITE" id="PS50042"/>
    </source>
</evidence>
<dbReference type="InterPro" id="IPR000595">
    <property type="entry name" value="cNMP-bd_dom"/>
</dbReference>
<dbReference type="GO" id="GO:0034702">
    <property type="term" value="C:monoatomic ion channel complex"/>
    <property type="evidence" value="ECO:0007669"/>
    <property type="project" value="UniProtKB-KW"/>
</dbReference>
<dbReference type="EMBL" id="SUNJ01010353">
    <property type="protein sequence ID" value="TPP59703.1"/>
    <property type="molecule type" value="Genomic_DNA"/>
</dbReference>
<feature type="domain" description="Cyclic nucleotide-binding" evidence="17">
    <location>
        <begin position="443"/>
        <end position="508"/>
    </location>
</feature>
<feature type="compositionally biased region" description="Basic residues" evidence="15">
    <location>
        <begin position="927"/>
        <end position="944"/>
    </location>
</feature>
<dbReference type="GO" id="GO:0005886">
    <property type="term" value="C:plasma membrane"/>
    <property type="evidence" value="ECO:0007669"/>
    <property type="project" value="UniProtKB-SubCell"/>
</dbReference>
<sequence length="982" mass="110523">MSRCCSCSFLWGEKTTDEAKQMIMDALEKKKKLQIEVYFHKKTGPSCSTASPHHFPNKISRNIASRNGHSEELSHSKPGSFLSAGLATTITAAALGTTAFRKNKLLDYLHANQIQIAQVCPPRPIPVRFPLTPTVGADGLGEKHPLARLSRRPRKRSSLNKTDDIVPLTEEGSLSPCQNSLLDKSSITPARDLHLCEIGQRNDNRELKGPSVTNQTLLVSDSEDESVETTESDSGDTPSTTYKFQRRRSRAVLYQLSGRFDQKSKRKTPLKRFQRISGKEAIPEYKVQDVQASRFIILHYSLFKIVWDWMILICTFYIAVMVPYNAAFSLDTDGKDLLICDIIVELLFIIALMHAAVFGNVTTLIQRMYARRSAYQTKNQDLKDFTRAHHIPKPLKQRMLEFFQAMWAINQGIDKEAIMQSFPENVRGDIALHLNREMLSLPLFKSASPGCRKCLAQMITTRFATPGEYLVNRGDLLRNIFLVCSGSLEILGPEGTVVGLLGKCDIFGSDIDERPAIGFSAYDVKSLTYCELQCLALDSKLLDLLNEYPTFRHEFAASLHEELSFNIREGFDSSAASEILPAITLRPEQAEFCSIDGETDEKSDIEVQKADEENSGESVQRILHSCLVQTNKSAPCSDHPTRTNGSPISVTTLSCEKESSSMTNTISLEPEFSQHLDFIDSQTPNHVPLLEAAPTTPVWRNKPDNRERIANYNLLSMNQTPVRTQSCPVLSTIKQAEGEHQSNLFFSGDRFTNHCQKSSDFSDTFRTVAPCTDSSIRHYDYTDSMHQFLCNIQQELCTVRTEIQWITKHIISVQDRMNKLEFKNKASMKSLRTVRSFPSQSPVLRSPGYSETTTCVHYIHDDLCEPYNDPLHNQISSDEPVFSDTSPTEKFLTTGQGSILFNSSHLDSPRQPNDHKVVKFQLPPRGKLSKQHSSHSTTRNRHSPNRQLHERGRIQSSDSDTALARLGTPPKRLENPASVRPN</sequence>
<keyword evidence="10" id="KW-0406">Ion transport</keyword>
<evidence type="ECO:0000313" key="19">
    <source>
        <dbReference type="Proteomes" id="UP000316759"/>
    </source>
</evidence>
<evidence type="ECO:0000256" key="7">
    <source>
        <dbReference type="ARBA" id="ARBA00022882"/>
    </source>
</evidence>
<dbReference type="PROSITE" id="PS50042">
    <property type="entry name" value="CNMP_BINDING_3"/>
    <property type="match status" value="1"/>
</dbReference>
<evidence type="ECO:0000256" key="16">
    <source>
        <dbReference type="SAM" id="Phobius"/>
    </source>
</evidence>
<accession>A0A504YEY7</accession>
<keyword evidence="9 16" id="KW-1133">Transmembrane helix</keyword>
<dbReference type="OrthoDB" id="447251at2759"/>
<keyword evidence="3" id="KW-1003">Cell membrane</keyword>
<feature type="region of interest" description="Disordered" evidence="15">
    <location>
        <begin position="220"/>
        <end position="241"/>
    </location>
</feature>
<evidence type="ECO:0000256" key="2">
    <source>
        <dbReference type="ARBA" id="ARBA00022448"/>
    </source>
</evidence>
<dbReference type="GO" id="GO:0042391">
    <property type="term" value="P:regulation of membrane potential"/>
    <property type="evidence" value="ECO:0007669"/>
    <property type="project" value="TreeGrafter"/>
</dbReference>
<dbReference type="Gene3D" id="1.10.1200.260">
    <property type="match status" value="1"/>
</dbReference>
<evidence type="ECO:0000256" key="4">
    <source>
        <dbReference type="ARBA" id="ARBA00022538"/>
    </source>
</evidence>
<keyword evidence="12" id="KW-0325">Glycoprotein</keyword>
<comment type="catalytic activity">
    <reaction evidence="14">
        <text>K(+)(in) = K(+)(out)</text>
        <dbReference type="Rhea" id="RHEA:29463"/>
        <dbReference type="ChEBI" id="CHEBI:29103"/>
    </reaction>
</comment>
<dbReference type="Proteomes" id="UP000316759">
    <property type="component" value="Unassembled WGS sequence"/>
</dbReference>
<evidence type="ECO:0000256" key="8">
    <source>
        <dbReference type="ARBA" id="ARBA00022958"/>
    </source>
</evidence>
<evidence type="ECO:0000256" key="5">
    <source>
        <dbReference type="ARBA" id="ARBA00022692"/>
    </source>
</evidence>
<evidence type="ECO:0000256" key="11">
    <source>
        <dbReference type="ARBA" id="ARBA00023136"/>
    </source>
</evidence>
<keyword evidence="6" id="KW-0631">Potassium channel</keyword>
<keyword evidence="11 16" id="KW-0472">Membrane</keyword>
<proteinExistence type="predicted"/>
<evidence type="ECO:0000256" key="9">
    <source>
        <dbReference type="ARBA" id="ARBA00022989"/>
    </source>
</evidence>
<dbReference type="CDD" id="cd00038">
    <property type="entry name" value="CAP_ED"/>
    <property type="match status" value="1"/>
</dbReference>
<dbReference type="SUPFAM" id="SSF51206">
    <property type="entry name" value="cAMP-binding domain-like"/>
    <property type="match status" value="1"/>
</dbReference>
<keyword evidence="2" id="KW-0813">Transport</keyword>
<dbReference type="STRING" id="46835.A0A504YEY7"/>
<evidence type="ECO:0000256" key="6">
    <source>
        <dbReference type="ARBA" id="ARBA00022826"/>
    </source>
</evidence>
<evidence type="ECO:0000256" key="1">
    <source>
        <dbReference type="ARBA" id="ARBA00004651"/>
    </source>
</evidence>
<evidence type="ECO:0000256" key="15">
    <source>
        <dbReference type="SAM" id="MobiDB-lite"/>
    </source>
</evidence>
<evidence type="ECO:0000256" key="10">
    <source>
        <dbReference type="ARBA" id="ARBA00023065"/>
    </source>
</evidence>
<dbReference type="Gene3D" id="2.60.120.10">
    <property type="entry name" value="Jelly Rolls"/>
    <property type="match status" value="1"/>
</dbReference>
<dbReference type="AlphaFoldDB" id="A0A504YEY7"/>
<keyword evidence="19" id="KW-1185">Reference proteome</keyword>
<feature type="transmembrane region" description="Helical" evidence="16">
    <location>
        <begin position="342"/>
        <end position="365"/>
    </location>
</feature>
<evidence type="ECO:0000256" key="13">
    <source>
        <dbReference type="ARBA" id="ARBA00023303"/>
    </source>
</evidence>
<keyword evidence="5 16" id="KW-0812">Transmembrane</keyword>